<proteinExistence type="predicted"/>
<accession>A0A6S6RXT2</accession>
<evidence type="ECO:0000313" key="1">
    <source>
        <dbReference type="EMBL" id="CAA6801900.1"/>
    </source>
</evidence>
<gene>
    <name evidence="1" type="ORF">HELGO_WM31285</name>
</gene>
<dbReference type="AlphaFoldDB" id="A0A6S6RXT2"/>
<reference evidence="1" key="1">
    <citation type="submission" date="2020-01" db="EMBL/GenBank/DDBJ databases">
        <authorList>
            <person name="Meier V. D."/>
            <person name="Meier V D."/>
        </authorList>
    </citation>
    <scope>NUCLEOTIDE SEQUENCE</scope>
    <source>
        <strain evidence="1">HLG_WM_MAG_10</strain>
    </source>
</reference>
<organism evidence="1">
    <name type="scientific">uncultured Aureispira sp</name>
    <dbReference type="NCBI Taxonomy" id="1331704"/>
    <lineage>
        <taxon>Bacteria</taxon>
        <taxon>Pseudomonadati</taxon>
        <taxon>Bacteroidota</taxon>
        <taxon>Saprospiria</taxon>
        <taxon>Saprospirales</taxon>
        <taxon>Saprospiraceae</taxon>
        <taxon>Aureispira</taxon>
        <taxon>environmental samples</taxon>
    </lineage>
</organism>
<protein>
    <submittedName>
        <fullName evidence="1">Uncharacterized protein</fullName>
    </submittedName>
</protein>
<dbReference type="EMBL" id="CACVAQ010000070">
    <property type="protein sequence ID" value="CAA6801900.1"/>
    <property type="molecule type" value="Genomic_DNA"/>
</dbReference>
<name>A0A6S6RXT2_9BACT</name>
<sequence>MKLLNYLKKSLAKNCCSEGDLINQEPIDRSDDYYIQYEKWLKTKKYQSMLASLYEAFLNHQSCCNNKDPFVSFLMISKINGFTMHYDAKRWTEEDFKYFFEYMAIYLVENHEFATVSSTQEVTEFSDKVEQVERYKLKNPALEVDYSAILIRLCYTSNQLTSIKFCGTCTPKRITNLAGLFKKMAAIEEG</sequence>